<sequence>MEKSVPITGGRLTLIKSVLDGLPTYMMSLFPIPKSIVKKINRMRRSFIWQGNKEKKGYNLVKWETLTLSRKQGGLGMRNLSIQNNCLLQKWLWRFCTEDGALWRRFIAGKYGLFSQWTTEEVMGSFGCCVWKTIRRLWPQFNNNIYISVGNGLKTDFWNEIWKGDDSLRNLFPNLYTLSLQRSATVAQVWSQQGWNLVFRRALNDWEIENVAKATRGAKHPSSHISKKG</sequence>
<dbReference type="AlphaFoldDB" id="A0A0V0IIW1"/>
<dbReference type="PANTHER" id="PTHR33116:SF85">
    <property type="entry name" value="REVERSE TRANSCRIPTASE ZINC-BINDING DOMAIN-CONTAINING PROTEIN"/>
    <property type="match status" value="1"/>
</dbReference>
<reference evidence="1" key="1">
    <citation type="submission" date="2015-12" db="EMBL/GenBank/DDBJ databases">
        <title>Gene expression during late stages of embryo sac development: a critical building block for successful pollen-pistil interactions.</title>
        <authorList>
            <person name="Liu Y."/>
            <person name="Joly V."/>
            <person name="Sabar M."/>
            <person name="Matton D.P."/>
        </authorList>
    </citation>
    <scope>NUCLEOTIDE SEQUENCE</scope>
</reference>
<accession>A0A0V0IIW1</accession>
<proteinExistence type="predicted"/>
<organism evidence="1">
    <name type="scientific">Solanum chacoense</name>
    <name type="common">Chaco potato</name>
    <dbReference type="NCBI Taxonomy" id="4108"/>
    <lineage>
        <taxon>Eukaryota</taxon>
        <taxon>Viridiplantae</taxon>
        <taxon>Streptophyta</taxon>
        <taxon>Embryophyta</taxon>
        <taxon>Tracheophyta</taxon>
        <taxon>Spermatophyta</taxon>
        <taxon>Magnoliopsida</taxon>
        <taxon>eudicotyledons</taxon>
        <taxon>Gunneridae</taxon>
        <taxon>Pentapetalae</taxon>
        <taxon>asterids</taxon>
        <taxon>lamiids</taxon>
        <taxon>Solanales</taxon>
        <taxon>Solanaceae</taxon>
        <taxon>Solanoideae</taxon>
        <taxon>Solaneae</taxon>
        <taxon>Solanum</taxon>
    </lineage>
</organism>
<dbReference type="PANTHER" id="PTHR33116">
    <property type="entry name" value="REVERSE TRANSCRIPTASE ZINC-BINDING DOMAIN-CONTAINING PROTEIN-RELATED-RELATED"/>
    <property type="match status" value="1"/>
</dbReference>
<evidence type="ECO:0000313" key="1">
    <source>
        <dbReference type="EMBL" id="JAP32247.1"/>
    </source>
</evidence>
<name>A0A0V0IIW1_SOLCH</name>
<dbReference type="EMBL" id="GEDG01006225">
    <property type="protein sequence ID" value="JAP32247.1"/>
    <property type="molecule type" value="Transcribed_RNA"/>
</dbReference>
<protein>
    <submittedName>
        <fullName evidence="1">Putative ovule protein</fullName>
    </submittedName>
</protein>